<evidence type="ECO:0000313" key="3">
    <source>
        <dbReference type="EMBL" id="AKT42460.1"/>
    </source>
</evidence>
<gene>
    <name evidence="3" type="ORF">CMC5_066860</name>
</gene>
<dbReference type="GO" id="GO:0006352">
    <property type="term" value="P:DNA-templated transcription initiation"/>
    <property type="evidence" value="ECO:0007669"/>
    <property type="project" value="InterPro"/>
</dbReference>
<dbReference type="Pfam" id="PF04542">
    <property type="entry name" value="Sigma70_r2"/>
    <property type="match status" value="1"/>
</dbReference>
<dbReference type="KEGG" id="ccro:CMC5_066860"/>
<keyword evidence="4" id="KW-1185">Reference proteome</keyword>
<dbReference type="Proteomes" id="UP000067626">
    <property type="component" value="Chromosome"/>
</dbReference>
<name>A0A0K1ENE8_CHOCO</name>
<organism evidence="3 4">
    <name type="scientific">Chondromyces crocatus</name>
    <dbReference type="NCBI Taxonomy" id="52"/>
    <lineage>
        <taxon>Bacteria</taxon>
        <taxon>Pseudomonadati</taxon>
        <taxon>Myxococcota</taxon>
        <taxon>Polyangia</taxon>
        <taxon>Polyangiales</taxon>
        <taxon>Polyangiaceae</taxon>
        <taxon>Chondromyces</taxon>
    </lineage>
</organism>
<dbReference type="PANTHER" id="PTHR47756">
    <property type="entry name" value="BLL6612 PROTEIN-RELATED"/>
    <property type="match status" value="1"/>
</dbReference>
<dbReference type="EMBL" id="CP012159">
    <property type="protein sequence ID" value="AKT42460.1"/>
    <property type="molecule type" value="Genomic_DNA"/>
</dbReference>
<dbReference type="SUPFAM" id="SSF88946">
    <property type="entry name" value="Sigma2 domain of RNA polymerase sigma factors"/>
    <property type="match status" value="1"/>
</dbReference>
<dbReference type="SUPFAM" id="SSF88659">
    <property type="entry name" value="Sigma3 and sigma4 domains of RNA polymerase sigma factors"/>
    <property type="match status" value="1"/>
</dbReference>
<dbReference type="InterPro" id="IPR013324">
    <property type="entry name" value="RNA_pol_sigma_r3/r4-like"/>
</dbReference>
<reference evidence="3 4" key="1">
    <citation type="submission" date="2015-07" db="EMBL/GenBank/DDBJ databases">
        <title>Genome analysis of myxobacterium Chondromyces crocatus Cm c5 reveals a high potential for natural compound synthesis and the genetic basis for the loss of fruiting body formation.</title>
        <authorList>
            <person name="Zaburannyi N."/>
            <person name="Bunk B."/>
            <person name="Maier J."/>
            <person name="Overmann J."/>
            <person name="Mueller R."/>
        </authorList>
    </citation>
    <scope>NUCLEOTIDE SEQUENCE [LARGE SCALE GENOMIC DNA]</scope>
    <source>
        <strain evidence="3 4">Cm c5</strain>
    </source>
</reference>
<dbReference type="GO" id="GO:0003700">
    <property type="term" value="F:DNA-binding transcription factor activity"/>
    <property type="evidence" value="ECO:0007669"/>
    <property type="project" value="InterPro"/>
</dbReference>
<evidence type="ECO:0000259" key="2">
    <source>
        <dbReference type="Pfam" id="PF20239"/>
    </source>
</evidence>
<dbReference type="InterPro" id="IPR007627">
    <property type="entry name" value="RNA_pol_sigma70_r2"/>
</dbReference>
<sequence length="455" mass="48932">MAAGGPPAGFVSRGRFAAEGRPWGRVLGVVRSETTIEQVFRLEGARVLAGLIRVCGGDFELAQDALQDAFEKALTVWGAEGVPVRPAAWLTTVAQNRARNLLRRKRGAPQVSGELPEVAALEAFDREEALDGQHLPDDRLRLLFTCCHPALSREAQVGLALRTVSGLSTGEIARAFLESEATTAQRLVRAKRKIKEAGIPYAVPAPADLPERLGGVLAVVYLVFNEGYVASFGEVLGRRDLVSEAVALGRLLVELLPEEPEVLGLAALMLLHDARREARLGEEGALIPLEEQDRSRWDRGAIAEGLSLLDRAIALRRAAPREVRSQPAGPYQLQAAIAALHAQATTPEATDWPQIAALYGALLRVAPSAVVELNAAVAVAMAGRAAEGLSWLDRLAAREELASYHLLPAARGELLRRLGRQEEARAAYTAAIGLARNAQERAYLERRLGELGTSA</sequence>
<dbReference type="AlphaFoldDB" id="A0A0K1ENE8"/>
<dbReference type="InterPro" id="IPR013325">
    <property type="entry name" value="RNA_pol_sigma_r2"/>
</dbReference>
<dbReference type="PANTHER" id="PTHR47756:SF2">
    <property type="entry name" value="BLL6612 PROTEIN"/>
    <property type="match status" value="1"/>
</dbReference>
<evidence type="ECO:0000313" key="4">
    <source>
        <dbReference type="Proteomes" id="UP000067626"/>
    </source>
</evidence>
<dbReference type="PATRIC" id="fig|52.7.peg.7345"/>
<accession>A0A0K1ENE8</accession>
<feature type="domain" description="RNA polymerase sigma-70 region 2" evidence="1">
    <location>
        <begin position="47"/>
        <end position="106"/>
    </location>
</feature>
<feature type="domain" description="DUF6596" evidence="2">
    <location>
        <begin position="212"/>
        <end position="312"/>
    </location>
</feature>
<dbReference type="Pfam" id="PF20239">
    <property type="entry name" value="DUF6596"/>
    <property type="match status" value="1"/>
</dbReference>
<dbReference type="Gene3D" id="1.10.1740.10">
    <property type="match status" value="1"/>
</dbReference>
<dbReference type="InterPro" id="IPR046531">
    <property type="entry name" value="DUF6596"/>
</dbReference>
<evidence type="ECO:0000259" key="1">
    <source>
        <dbReference type="Pfam" id="PF04542"/>
    </source>
</evidence>
<proteinExistence type="predicted"/>
<dbReference type="STRING" id="52.CMC5_066860"/>
<protein>
    <submittedName>
        <fullName evidence="3">RNA polymerase subunit sigma-24</fullName>
    </submittedName>
</protein>